<dbReference type="Gene3D" id="3.30.160.60">
    <property type="entry name" value="Classic Zinc Finger"/>
    <property type="match status" value="1"/>
</dbReference>
<evidence type="ECO:0000256" key="1">
    <source>
        <dbReference type="ARBA" id="ARBA00022737"/>
    </source>
</evidence>
<dbReference type="SUPFAM" id="SSF101898">
    <property type="entry name" value="NHL repeat"/>
    <property type="match status" value="1"/>
</dbReference>
<evidence type="ECO:0000256" key="4">
    <source>
        <dbReference type="SAM" id="Coils"/>
    </source>
</evidence>
<dbReference type="PROSITE" id="PS50119">
    <property type="entry name" value="ZF_BBOX"/>
    <property type="match status" value="2"/>
</dbReference>
<evidence type="ECO:0000259" key="6">
    <source>
        <dbReference type="PROSITE" id="PS50119"/>
    </source>
</evidence>
<keyword evidence="1" id="KW-0677">Repeat</keyword>
<dbReference type="Proteomes" id="UP000694844">
    <property type="component" value="Chromosome 2"/>
</dbReference>
<reference evidence="8" key="1">
    <citation type="submission" date="2025-08" db="UniProtKB">
        <authorList>
            <consortium name="RefSeq"/>
        </authorList>
    </citation>
    <scope>IDENTIFICATION</scope>
    <source>
        <tissue evidence="8">Whole sample</tissue>
    </source>
</reference>
<dbReference type="PANTHER" id="PTHR24104">
    <property type="entry name" value="E3 UBIQUITIN-PROTEIN LIGASE NHLRC1-RELATED"/>
    <property type="match status" value="1"/>
</dbReference>
<dbReference type="InterPro" id="IPR041249">
    <property type="entry name" value="HEPN_DZIP3"/>
</dbReference>
<dbReference type="InterPro" id="IPR011042">
    <property type="entry name" value="6-blade_b-propeller_TolB-like"/>
</dbReference>
<organism evidence="7 8">
    <name type="scientific">Crassostrea virginica</name>
    <name type="common">Eastern oyster</name>
    <dbReference type="NCBI Taxonomy" id="6565"/>
    <lineage>
        <taxon>Eukaryota</taxon>
        <taxon>Metazoa</taxon>
        <taxon>Spiralia</taxon>
        <taxon>Lophotrochozoa</taxon>
        <taxon>Mollusca</taxon>
        <taxon>Bivalvia</taxon>
        <taxon>Autobranchia</taxon>
        <taxon>Pteriomorphia</taxon>
        <taxon>Ostreida</taxon>
        <taxon>Ostreoidea</taxon>
        <taxon>Ostreidae</taxon>
        <taxon>Crassostrea</taxon>
    </lineage>
</organism>
<dbReference type="OrthoDB" id="6062662at2759"/>
<feature type="region of interest" description="Disordered" evidence="5">
    <location>
        <begin position="703"/>
        <end position="726"/>
    </location>
</feature>
<dbReference type="GeneID" id="111119856"/>
<dbReference type="GO" id="GO:0061630">
    <property type="term" value="F:ubiquitin protein ligase activity"/>
    <property type="evidence" value="ECO:0007669"/>
    <property type="project" value="TreeGrafter"/>
</dbReference>
<keyword evidence="2" id="KW-0479">Metal-binding</keyword>
<protein>
    <submittedName>
        <fullName evidence="8">Tripartite motif-containing protein 2-like</fullName>
    </submittedName>
</protein>
<dbReference type="CDD" id="cd19756">
    <property type="entry name" value="Bbox2"/>
    <property type="match status" value="1"/>
</dbReference>
<evidence type="ECO:0000256" key="5">
    <source>
        <dbReference type="SAM" id="MobiDB-lite"/>
    </source>
</evidence>
<dbReference type="GO" id="GO:0000209">
    <property type="term" value="P:protein polyubiquitination"/>
    <property type="evidence" value="ECO:0007669"/>
    <property type="project" value="TreeGrafter"/>
</dbReference>
<dbReference type="SUPFAM" id="SSF57845">
    <property type="entry name" value="B-box zinc-binding domain"/>
    <property type="match status" value="1"/>
</dbReference>
<dbReference type="RefSeq" id="XP_022316097.1">
    <property type="nucleotide sequence ID" value="XM_022460389.1"/>
</dbReference>
<feature type="repeat" description="NHL" evidence="3">
    <location>
        <begin position="1027"/>
        <end position="1057"/>
    </location>
</feature>
<gene>
    <name evidence="8" type="primary">LOC111119856</name>
</gene>
<dbReference type="InterPro" id="IPR001258">
    <property type="entry name" value="NHL_repeat"/>
</dbReference>
<accession>A0A8B8CJT1</accession>
<keyword evidence="4" id="KW-0175">Coiled coil</keyword>
<evidence type="ECO:0000313" key="7">
    <source>
        <dbReference type="Proteomes" id="UP000694844"/>
    </source>
</evidence>
<dbReference type="KEGG" id="cvn:111119856"/>
<feature type="domain" description="B box-type" evidence="6">
    <location>
        <begin position="458"/>
        <end position="498"/>
    </location>
</feature>
<keyword evidence="2" id="KW-0862">Zinc</keyword>
<dbReference type="GO" id="GO:0043161">
    <property type="term" value="P:proteasome-mediated ubiquitin-dependent protein catabolic process"/>
    <property type="evidence" value="ECO:0007669"/>
    <property type="project" value="TreeGrafter"/>
</dbReference>
<sequence length="1100" mass="123997">MATSVSSTGSDEDRTRFFRLSLVIIDELTQILRDLLQNEVPPTQILKKVMKVKHLTKTLRKDQIAIITNANTNGYQEFDIPLLYSLLRNVCQNITPPSQGWGVSSMPSSNEVTVGDDIERIRLIRNKLFGHISEAAISETEFKEHWLIISDICMRLQTLLNKDYVKRLQDAEDQSIDAATENKYIELIKRLIMEDEPTREPTSKEIIKIESRVAEKAPVIQTLINVSISVLNEMVGAVNEMTSESDIQKIYESLIEFIRDNKEEPENLRIQRLLSTLSEKITSYAKLQGPNRIRILANFNKFSLKMRKEYGAQVECFRSSIFLLVTFSCGEGFDLYKNDLENGRIGEQILELFLYPPFLESFGLKANDIEIYLNGRELTGQTGSLTLSKSMESIDSQYMLLDVVQCDICEAPVPPLHCNICHLNLCKACVGEHISNEFNNHKVVSFSRRGDIVNFPKCQTHCTKICEIHCKQCDIPICASCVSSGDHEHHRKEDNLKHLKNKKELIEKDLSELKKSIYPEYQKIATNLRAQRADVRKQSQKLTKAVDKQGEALHTEINTIIQGMKSKIDDMDAKNMTAIDKQEDKVKRTIAEITQVIKDLQYLLESDDVKLVFDYASKNEEFRNLPSQFHVTLPTLTPQEINKKIHEQISSLLDQDITFSAKQLIGDPSTTTKQHNYPMKTVDDSSSLSALMLIEDNVITTEERSGSMKVPSAMSSPPARPLSDDQSITTKVDTSPMKIPASSLSLPVKLIINDPPITTEKCGASSSDSNKQPYDDATIKTEKYSDPLKTLGAISPSQSKLLLDDPPITSKEHVGPMKTPGAVSVSPARQFIDDPRILADITTKYGNYPFCCVSCLSDSEIWTCGFDQTIALYNLQGEIVRSVETKLVNGPWSLAVTESGDVVYADRHRSIWLVRDTQIQTLITLIGWVPYYVCSTSSGDLLVFMTSDDITQAKVVRYSGSTEKQSIQWDDEGKSLYTPGYNFKYLCENRNLDICVTDNAASAVVVVSTAGKLRFRYTGYTSSTPSFFFPRGITTDSQGNILIADFVNNRIHIIDQDGNFLRYIDSCGLIFPYALCVDSRDNLFVAENDTGHLKKIQYYK</sequence>
<keyword evidence="7" id="KW-1185">Reference proteome</keyword>
<evidence type="ECO:0000313" key="8">
    <source>
        <dbReference type="RefSeq" id="XP_022316097.1"/>
    </source>
</evidence>
<dbReference type="PROSITE" id="PS51125">
    <property type="entry name" value="NHL"/>
    <property type="match status" value="1"/>
</dbReference>
<name>A0A8B8CJT1_CRAVI</name>
<dbReference type="Pfam" id="PF18738">
    <property type="entry name" value="HEPN_DZIP3"/>
    <property type="match status" value="1"/>
</dbReference>
<dbReference type="InterPro" id="IPR000315">
    <property type="entry name" value="Znf_B-box"/>
</dbReference>
<feature type="coiled-coil region" evidence="4">
    <location>
        <begin position="489"/>
        <end position="545"/>
    </location>
</feature>
<dbReference type="AlphaFoldDB" id="A0A8B8CJT1"/>
<evidence type="ECO:0000256" key="3">
    <source>
        <dbReference type="PROSITE-ProRule" id="PRU00504"/>
    </source>
</evidence>
<dbReference type="GO" id="GO:0008270">
    <property type="term" value="F:zinc ion binding"/>
    <property type="evidence" value="ECO:0007669"/>
    <property type="project" value="UniProtKB-KW"/>
</dbReference>
<keyword evidence="2" id="KW-0863">Zinc-finger</keyword>
<dbReference type="InterPro" id="IPR050952">
    <property type="entry name" value="TRIM-NHL_E3_ligases"/>
</dbReference>
<proteinExistence type="predicted"/>
<dbReference type="Gene3D" id="2.120.10.30">
    <property type="entry name" value="TolB, C-terminal domain"/>
    <property type="match status" value="1"/>
</dbReference>
<dbReference type="Pfam" id="PF01436">
    <property type="entry name" value="NHL"/>
    <property type="match status" value="1"/>
</dbReference>
<evidence type="ECO:0000256" key="2">
    <source>
        <dbReference type="PROSITE-ProRule" id="PRU00024"/>
    </source>
</evidence>
<feature type="domain" description="B box-type" evidence="6">
    <location>
        <begin position="401"/>
        <end position="446"/>
    </location>
</feature>
<dbReference type="PANTHER" id="PTHR24104:SF47">
    <property type="entry name" value="E3 UBIQUITIN-PROTEIN LIGASE NHLRC1"/>
    <property type="match status" value="1"/>
</dbReference>
<dbReference type="CDD" id="cd05819">
    <property type="entry name" value="NHL"/>
    <property type="match status" value="1"/>
</dbReference>